<feature type="region of interest" description="Disordered" evidence="10">
    <location>
        <begin position="122"/>
        <end position="141"/>
    </location>
</feature>
<dbReference type="GO" id="GO:0035514">
    <property type="term" value="F:DNA demethylase activity"/>
    <property type="evidence" value="ECO:0007669"/>
    <property type="project" value="InterPro"/>
</dbReference>
<organism evidence="12 13">
    <name type="scientific">Quercus lobata</name>
    <name type="common">Valley oak</name>
    <dbReference type="NCBI Taxonomy" id="97700"/>
    <lineage>
        <taxon>Eukaryota</taxon>
        <taxon>Viridiplantae</taxon>
        <taxon>Streptophyta</taxon>
        <taxon>Embryophyta</taxon>
        <taxon>Tracheophyta</taxon>
        <taxon>Spermatophyta</taxon>
        <taxon>Magnoliopsida</taxon>
        <taxon>eudicotyledons</taxon>
        <taxon>Gunneridae</taxon>
        <taxon>Pentapetalae</taxon>
        <taxon>rosids</taxon>
        <taxon>fabids</taxon>
        <taxon>Fagales</taxon>
        <taxon>Fagaceae</taxon>
        <taxon>Quercus</taxon>
    </lineage>
</organism>
<dbReference type="EMBL" id="LRBV02000007">
    <property type="status" value="NOT_ANNOTATED_CDS"/>
    <property type="molecule type" value="Genomic_DNA"/>
</dbReference>
<evidence type="ECO:0000256" key="1">
    <source>
        <dbReference type="ARBA" id="ARBA00001966"/>
    </source>
</evidence>
<dbReference type="InterPro" id="IPR003651">
    <property type="entry name" value="Endonuclease3_FeS-loop_motif"/>
</dbReference>
<feature type="compositionally biased region" description="Basic and acidic residues" evidence="10">
    <location>
        <begin position="1121"/>
        <end position="1135"/>
    </location>
</feature>
<dbReference type="InterPro" id="IPR003265">
    <property type="entry name" value="HhH-GPD_domain"/>
</dbReference>
<sequence>MDVKEGQDGLQIEGSWIPKTPVKPILPRTTTIYTDSQGNPLDQAIWLGSDTFSSNFTQASQASEIVACCNSSNCSQVHNCVNSSANKNIDSVGACCIEPLPRWNNLRFADLLALADAASAAAGNVAPPPPPPPQGNDSVATNSFLSVTNCQNGNYAADHSSASLFGNHDLQSKPWTNGHCMAEEPNYELCTPHRQSYDLNLPPRTMSDANSSKTNPQLAPITPEKDMRVPKKSVSDVQHLCANERMDEETEKQNEVAATRVDTNEVQPNKELSTPVTDSSLAAVSTPFKENDFPDKGSSQDIDLNKTPQQKPRRRKHRPKVITEGKPKRNRKPVTPKPAGSKENPTGKRKYVRRKGIEKPSTTPPAEVIGEFTDLKTPKRARKSCRRALNFDVEGQAQDESSTCKSYIDLDPDLPTQDFCSNEDESISTVQLSKGAVKHTEAGIAYDLARSMNQMLKDYISLPERQAPSTTHPTKTDSSQAELNADSHKDNNTEGEGQLIAHDGKENTAKVILKTDNQISPKSPNDSNCSTSAIFSKGEQARQSKRRHSHAAEQADASTTNLAGAQFNILDAYNMMNWMHFPNIHKKKRTEKGQNSTTSSSSSCVTATKNVVRIAKCPLQDAEENPCSSKASQWVSGPQFDAGTVSLTDGGKDLQNSHPSFECILALIQTERSTRKRSRGPTRARNLTSLTNFPECITHPTKQPLVEGDGQTIEIPQNPHTCIEALVAEMSTTLARKKRTKKRNSVVGSASHQKLVLYNHNLPSFNLSGASHEVTWKQMFSIDAIVEQFKHLNINRESSDFSLLQHNAVVPYSMQNQEHNALVLYKRDGTVVPFEGWFDPIKKRRPRPKVDLDEETNRVWKLLLENINSQGIDGTDEEKAKWWEEERRVFRGRADSFIARMHLVQGDRRFSQWKGSVLDSVVGVFLTQNVSDHLSSSAFMSLAAHFPLKSTSNQKSCYEEGLSFVVDEPELYILDPEDSIQWKPVCDQSSMTLHDPEHNEEKEVVNSNESPGGSTVAETACYTGGGRLAKTYSVSSQDSAFSSQNSPPVLTAENIGSGLERNSEADYLLNGSKPNSSDGLASIVELQQMAGSTLLDEFYSHVSGSAPSDENPMDACNESKGMNHDNQRQDIDKINDPQSSLGASMSLSSNYHLHLTSTSRVPEVECSEMFKEETQSSDISQNKDENSVSEQSAITVESSSQDTVQNKPTMNVPKAPRSSSKSGNSVQVYENVIIPSQSQVLGDPKIVESLAQGQNIEVQQSLPSLSGETQDVTAISEMNAATIKAKRRRAAKEKKENVNWDNLRKQVEANEIKRERTANTMDSLDWEAVRCADVNEIASTIKERGMNNMLAERIKDFLNRLVREHGSTDLEWLRDVPPDQAKEYLLSIRGLGLKSVECVRLLTLHHLAFPVDTNVGRIAVRLGWVPLQPLPESLQLHLLELYPVLESIQKYLWPRLCKLDQRTLYELHYQMITFGKVFCTKSKPNCNACPMRGECRHFASAFASARLALPGPEEKSIVTATENRPAENPTLNIDRLALPLPQECRQLEAKTGVSNCEPIIEEPATPEPECTQAENDIEDTINEDPNEIPIIKLNIEEFSQNLQNYMQNNMELQEGDVSKALVALTPEAASIPTPKLKNVSRLRTEHQVYELPDSHPLLNGLDKREPDDPCSYLLAIWTPGETANSIQPPEKSCSSQEYGRLCDKKECFSCNSIREANSQMVRGTILIPCRTAMRGSFPLNGTYFQVNEVFADHDSSLNPIDVPRNWIWNLRRRTVYFGTSIPTIFKGLTTQEIQQCFWKGFVCVRGFDQKSRAPRPLMARLHFPASKLTKTKGKTDD</sequence>
<evidence type="ECO:0000256" key="9">
    <source>
        <dbReference type="ARBA" id="ARBA00023242"/>
    </source>
</evidence>
<dbReference type="GO" id="GO:0005634">
    <property type="term" value="C:nucleus"/>
    <property type="evidence" value="ECO:0007669"/>
    <property type="project" value="UniProtKB-SubCell"/>
</dbReference>
<keyword evidence="7" id="KW-0411">Iron-sulfur</keyword>
<evidence type="ECO:0000259" key="11">
    <source>
        <dbReference type="SMART" id="SM00478"/>
    </source>
</evidence>
<evidence type="ECO:0000256" key="10">
    <source>
        <dbReference type="SAM" id="MobiDB-lite"/>
    </source>
</evidence>
<comment type="cofactor">
    <cofactor evidence="1">
        <name>[4Fe-4S] cluster</name>
        <dbReference type="ChEBI" id="CHEBI:49883"/>
    </cofactor>
</comment>
<dbReference type="RefSeq" id="XP_030926230.1">
    <property type="nucleotide sequence ID" value="XM_031070370.1"/>
</dbReference>
<dbReference type="FunFam" id="1.10.1670.10:FF:000004">
    <property type="entry name" value="DNA glycosylase/AP lyase ROS1"/>
    <property type="match status" value="1"/>
</dbReference>
<comment type="similarity">
    <text evidence="3">Belongs to the DNA glycosylase family. DEMETER subfamily.</text>
</comment>
<comment type="subcellular location">
    <subcellularLocation>
        <location evidence="2">Nucleus</location>
    </subcellularLocation>
</comment>
<reference evidence="12" key="2">
    <citation type="submission" date="2021-01" db="UniProtKB">
        <authorList>
            <consortium name="EnsemblPlants"/>
        </authorList>
    </citation>
    <scope>IDENTIFICATION</scope>
</reference>
<feature type="compositionally biased region" description="Polar residues" evidence="10">
    <location>
        <begin position="467"/>
        <end position="482"/>
    </location>
</feature>
<feature type="compositionally biased region" description="Polar residues" evidence="10">
    <location>
        <begin position="1188"/>
        <end position="1209"/>
    </location>
</feature>
<keyword evidence="6" id="KW-0408">Iron</keyword>
<keyword evidence="4" id="KW-0004">4Fe-4S</keyword>
<dbReference type="GO" id="GO:0006284">
    <property type="term" value="P:base-excision repair"/>
    <property type="evidence" value="ECO:0007669"/>
    <property type="project" value="InterPro"/>
</dbReference>
<feature type="compositionally biased region" description="Basic residues" evidence="10">
    <location>
        <begin position="311"/>
        <end position="320"/>
    </location>
</feature>
<evidence type="ECO:0000256" key="7">
    <source>
        <dbReference type="ARBA" id="ARBA00023014"/>
    </source>
</evidence>
<feature type="region of interest" description="Disordered" evidence="10">
    <location>
        <begin position="1169"/>
        <end position="1224"/>
    </location>
</feature>
<dbReference type="EnsemblPlants" id="QL07p040602:mrna">
    <property type="protein sequence ID" value="QL07p040602:mrna"/>
    <property type="gene ID" value="QL07p040602"/>
</dbReference>
<reference evidence="12 13" key="1">
    <citation type="journal article" date="2016" name="G3 (Bethesda)">
        <title>First Draft Assembly and Annotation of the Genome of a California Endemic Oak Quercus lobata Nee (Fagaceae).</title>
        <authorList>
            <person name="Sork V.L."/>
            <person name="Fitz-Gibbon S.T."/>
            <person name="Puiu D."/>
            <person name="Crepeau M."/>
            <person name="Gugger P.F."/>
            <person name="Sherman R."/>
            <person name="Stevens K."/>
            <person name="Langley C.H."/>
            <person name="Pellegrini M."/>
            <person name="Salzberg S.L."/>
        </authorList>
    </citation>
    <scope>NUCLEOTIDE SEQUENCE [LARGE SCALE GENOMIC DNA]</scope>
    <source>
        <strain evidence="12 13">cv. SW786</strain>
    </source>
</reference>
<feature type="region of interest" description="Disordered" evidence="10">
    <location>
        <begin position="244"/>
        <end position="367"/>
    </location>
</feature>
<evidence type="ECO:0000256" key="5">
    <source>
        <dbReference type="ARBA" id="ARBA00022723"/>
    </source>
</evidence>
<dbReference type="GO" id="GO:0046872">
    <property type="term" value="F:metal ion binding"/>
    <property type="evidence" value="ECO:0007669"/>
    <property type="project" value="UniProtKB-KW"/>
</dbReference>
<dbReference type="SMART" id="SM00478">
    <property type="entry name" value="ENDO3c"/>
    <property type="match status" value="1"/>
</dbReference>
<dbReference type="GO" id="GO:0019104">
    <property type="term" value="F:DNA N-glycosylase activity"/>
    <property type="evidence" value="ECO:0007669"/>
    <property type="project" value="InterPro"/>
</dbReference>
<dbReference type="GO" id="GO:0051539">
    <property type="term" value="F:4 iron, 4 sulfur cluster binding"/>
    <property type="evidence" value="ECO:0007669"/>
    <property type="project" value="UniProtKB-KW"/>
</dbReference>
<dbReference type="Gene3D" id="1.10.340.30">
    <property type="entry name" value="Hypothetical protein, domain 2"/>
    <property type="match status" value="1"/>
</dbReference>
<dbReference type="InterPro" id="IPR044811">
    <property type="entry name" value="DME/ROS1"/>
</dbReference>
<keyword evidence="5" id="KW-0479">Metal-binding</keyword>
<dbReference type="Pfam" id="PF15628">
    <property type="entry name" value="RRM_DME"/>
    <property type="match status" value="1"/>
</dbReference>
<dbReference type="Gene3D" id="1.10.1670.10">
    <property type="entry name" value="Helix-hairpin-Helix base-excision DNA repair enzymes (C-terminal)"/>
    <property type="match status" value="1"/>
</dbReference>
<feature type="domain" description="HhH-GPD" evidence="11">
    <location>
        <begin position="1312"/>
        <end position="1477"/>
    </location>
</feature>
<keyword evidence="13" id="KW-1185">Reference proteome</keyword>
<feature type="compositionally biased region" description="Polar residues" evidence="10">
    <location>
        <begin position="207"/>
        <end position="217"/>
    </location>
</feature>
<keyword evidence="8" id="KW-0238">DNA-binding</keyword>
<dbReference type="CDD" id="cd00056">
    <property type="entry name" value="ENDO3c"/>
    <property type="match status" value="1"/>
</dbReference>
<name>A0A7N2M4Z8_QUELO</name>
<dbReference type="InterPro" id="IPR028924">
    <property type="entry name" value="Perm-CXXC"/>
</dbReference>
<dbReference type="GO" id="GO:0003906">
    <property type="term" value="F:DNA-(apurinic or apyrimidinic site) endonuclease activity"/>
    <property type="evidence" value="ECO:0007669"/>
    <property type="project" value="UniProtKB-ARBA"/>
</dbReference>
<dbReference type="GeneID" id="115952978"/>
<keyword evidence="9" id="KW-0539">Nucleus</keyword>
<dbReference type="InterPro" id="IPR028925">
    <property type="entry name" value="RRM_DME"/>
</dbReference>
<dbReference type="InParanoid" id="A0A7N2M4Z8"/>
<protein>
    <recommendedName>
        <fullName evidence="11">HhH-GPD domain-containing protein</fullName>
    </recommendedName>
</protein>
<dbReference type="InterPro" id="IPR023170">
    <property type="entry name" value="HhH_base_excis_C"/>
</dbReference>
<accession>A0A7N2M4Z8</accession>
<feature type="compositionally biased region" description="Basic residues" evidence="10">
    <location>
        <begin position="347"/>
        <end position="356"/>
    </location>
</feature>
<dbReference type="Gramene" id="QL07p040602:mrna">
    <property type="protein sequence ID" value="QL07p040602:mrna"/>
    <property type="gene ID" value="QL07p040602"/>
</dbReference>
<dbReference type="Pfam" id="PF15629">
    <property type="entry name" value="Perm-CXXC"/>
    <property type="match status" value="1"/>
</dbReference>
<gene>
    <name evidence="12" type="primary">LOC115952978</name>
</gene>
<evidence type="ECO:0000313" key="12">
    <source>
        <dbReference type="EnsemblPlants" id="QL07p040602:mrna"/>
    </source>
</evidence>
<dbReference type="PANTHER" id="PTHR46213">
    <property type="entry name" value="TRANSCRIPTIONAL ACTIVATOR DEMETER"/>
    <property type="match status" value="1"/>
</dbReference>
<dbReference type="GO" id="GO:0141166">
    <property type="term" value="P:chromosomal 5-methylcytosine DNA demethylation pathway"/>
    <property type="evidence" value="ECO:0007669"/>
    <property type="project" value="InterPro"/>
</dbReference>
<feature type="region of interest" description="Disordered" evidence="10">
    <location>
        <begin position="537"/>
        <end position="557"/>
    </location>
</feature>
<evidence type="ECO:0000256" key="2">
    <source>
        <dbReference type="ARBA" id="ARBA00004123"/>
    </source>
</evidence>
<evidence type="ECO:0000256" key="4">
    <source>
        <dbReference type="ARBA" id="ARBA00022485"/>
    </source>
</evidence>
<dbReference type="Proteomes" id="UP000594261">
    <property type="component" value="Chromosome 7"/>
</dbReference>
<dbReference type="OMA" id="NYLLAIW"/>
<dbReference type="SUPFAM" id="SSF48150">
    <property type="entry name" value="DNA-glycosylase"/>
    <property type="match status" value="1"/>
</dbReference>
<dbReference type="InterPro" id="IPR011257">
    <property type="entry name" value="DNA_glycosylase"/>
</dbReference>
<feature type="region of interest" description="Disordered" evidence="10">
    <location>
        <begin position="1101"/>
        <end position="1143"/>
    </location>
</feature>
<evidence type="ECO:0000256" key="8">
    <source>
        <dbReference type="ARBA" id="ARBA00023125"/>
    </source>
</evidence>
<dbReference type="PANTHER" id="PTHR46213:SF13">
    <property type="entry name" value="DEMETER-LIKE PROTEIN 2-RELATED"/>
    <property type="match status" value="1"/>
</dbReference>
<dbReference type="SMART" id="SM00525">
    <property type="entry name" value="FES"/>
    <property type="match status" value="1"/>
</dbReference>
<evidence type="ECO:0000256" key="3">
    <source>
        <dbReference type="ARBA" id="ARBA00005646"/>
    </source>
</evidence>
<feature type="compositionally biased region" description="Polar residues" evidence="10">
    <location>
        <begin position="264"/>
        <end position="283"/>
    </location>
</feature>
<feature type="region of interest" description="Disordered" evidence="10">
    <location>
        <begin position="465"/>
        <end position="505"/>
    </location>
</feature>
<dbReference type="FunCoup" id="A0A7N2M4Z8">
    <property type="interactions" value="1337"/>
</dbReference>
<proteinExistence type="inferred from homology"/>
<dbReference type="GO" id="GO:0003677">
    <property type="term" value="F:DNA binding"/>
    <property type="evidence" value="ECO:0007669"/>
    <property type="project" value="UniProtKB-KW"/>
</dbReference>
<evidence type="ECO:0000256" key="6">
    <source>
        <dbReference type="ARBA" id="ARBA00023004"/>
    </source>
</evidence>
<evidence type="ECO:0000313" key="13">
    <source>
        <dbReference type="Proteomes" id="UP000594261"/>
    </source>
</evidence>
<feature type="region of interest" description="Disordered" evidence="10">
    <location>
        <begin position="207"/>
        <end position="231"/>
    </location>
</feature>